<dbReference type="EMBL" id="CARXXK010000002">
    <property type="protein sequence ID" value="CAI6355661.1"/>
    <property type="molecule type" value="Genomic_DNA"/>
</dbReference>
<name>A0AAV0WJF1_9HEMI</name>
<protein>
    <submittedName>
        <fullName evidence="1">Uncharacterized protein</fullName>
    </submittedName>
</protein>
<dbReference type="AlphaFoldDB" id="A0AAV0WJF1"/>
<accession>A0AAV0WJF1</accession>
<proteinExistence type="predicted"/>
<evidence type="ECO:0000313" key="1">
    <source>
        <dbReference type="EMBL" id="CAI6355661.1"/>
    </source>
</evidence>
<evidence type="ECO:0000313" key="2">
    <source>
        <dbReference type="Proteomes" id="UP001160148"/>
    </source>
</evidence>
<keyword evidence="2" id="KW-1185">Reference proteome</keyword>
<organism evidence="1 2">
    <name type="scientific">Macrosiphum euphorbiae</name>
    <name type="common">potato aphid</name>
    <dbReference type="NCBI Taxonomy" id="13131"/>
    <lineage>
        <taxon>Eukaryota</taxon>
        <taxon>Metazoa</taxon>
        <taxon>Ecdysozoa</taxon>
        <taxon>Arthropoda</taxon>
        <taxon>Hexapoda</taxon>
        <taxon>Insecta</taxon>
        <taxon>Pterygota</taxon>
        <taxon>Neoptera</taxon>
        <taxon>Paraneoptera</taxon>
        <taxon>Hemiptera</taxon>
        <taxon>Sternorrhyncha</taxon>
        <taxon>Aphidomorpha</taxon>
        <taxon>Aphidoidea</taxon>
        <taxon>Aphididae</taxon>
        <taxon>Macrosiphini</taxon>
        <taxon>Macrosiphum</taxon>
    </lineage>
</organism>
<sequence length="123" mass="14765">MRTDKSFSELWLKTIQFCETNDISIEVSHPITKRKRTQPTNLMNFHLETTTSANFDEQDQDVSEAYWRRTVYFPIIDTIINNLKFRFSTENLHMAKAIDSFMDTDFEKSQYFEKKLLLKCNEY</sequence>
<reference evidence="1 2" key="1">
    <citation type="submission" date="2023-01" db="EMBL/GenBank/DDBJ databases">
        <authorList>
            <person name="Whitehead M."/>
        </authorList>
    </citation>
    <scope>NUCLEOTIDE SEQUENCE [LARGE SCALE GENOMIC DNA]</scope>
</reference>
<comment type="caution">
    <text evidence="1">The sequence shown here is derived from an EMBL/GenBank/DDBJ whole genome shotgun (WGS) entry which is preliminary data.</text>
</comment>
<gene>
    <name evidence="1" type="ORF">MEUPH1_LOCUS11488</name>
</gene>
<dbReference type="Proteomes" id="UP001160148">
    <property type="component" value="Unassembled WGS sequence"/>
</dbReference>